<dbReference type="GO" id="GO:0030170">
    <property type="term" value="F:pyridoxal phosphate binding"/>
    <property type="evidence" value="ECO:0007669"/>
    <property type="project" value="InterPro"/>
</dbReference>
<dbReference type="InterPro" id="IPR050087">
    <property type="entry name" value="AON_synthase_class-II"/>
</dbReference>
<evidence type="ECO:0000256" key="1">
    <source>
        <dbReference type="ARBA" id="ARBA00001933"/>
    </source>
</evidence>
<comment type="similarity">
    <text evidence="4">Belongs to the class-II pyridoxal-phosphate-dependent aminotransferase family.</text>
</comment>
<keyword evidence="6 12" id="KW-0808">Transferase</keyword>
<dbReference type="InterPro" id="IPR004839">
    <property type="entry name" value="Aminotransferase_I/II_large"/>
</dbReference>
<gene>
    <name evidence="12" type="primary">LCB1</name>
    <name evidence="12" type="ORF">MOBT1_000061</name>
</gene>
<dbReference type="GO" id="GO:0005783">
    <property type="term" value="C:endoplasmic reticulum"/>
    <property type="evidence" value="ECO:0007669"/>
    <property type="project" value="TreeGrafter"/>
</dbReference>
<evidence type="ECO:0000256" key="10">
    <source>
        <dbReference type="ARBA" id="ARBA00023315"/>
    </source>
</evidence>
<evidence type="ECO:0000256" key="8">
    <source>
        <dbReference type="ARBA" id="ARBA00022919"/>
    </source>
</evidence>
<evidence type="ECO:0000313" key="12">
    <source>
        <dbReference type="EMBL" id="WFD01398.1"/>
    </source>
</evidence>
<evidence type="ECO:0000256" key="9">
    <source>
        <dbReference type="ARBA" id="ARBA00023098"/>
    </source>
</evidence>
<keyword evidence="7" id="KW-0663">Pyridoxal phosphate</keyword>
<accession>A0AAF0IRM3</accession>
<dbReference type="SUPFAM" id="SSF53383">
    <property type="entry name" value="PLP-dependent transferases"/>
    <property type="match status" value="1"/>
</dbReference>
<dbReference type="GO" id="GO:0046512">
    <property type="term" value="P:sphingosine biosynthetic process"/>
    <property type="evidence" value="ECO:0007669"/>
    <property type="project" value="TreeGrafter"/>
</dbReference>
<feature type="domain" description="Aminotransferase class I/classII large" evidence="11">
    <location>
        <begin position="138"/>
        <end position="524"/>
    </location>
</feature>
<name>A0AAF0IRM3_9BASI</name>
<evidence type="ECO:0000256" key="6">
    <source>
        <dbReference type="ARBA" id="ARBA00022679"/>
    </source>
</evidence>
<dbReference type="GO" id="GO:0046513">
    <property type="term" value="P:ceramide biosynthetic process"/>
    <property type="evidence" value="ECO:0007669"/>
    <property type="project" value="TreeGrafter"/>
</dbReference>
<dbReference type="PANTHER" id="PTHR13693">
    <property type="entry name" value="CLASS II AMINOTRANSFERASE/8-AMINO-7-OXONONANOATE SYNTHASE"/>
    <property type="match status" value="1"/>
</dbReference>
<comment type="cofactor">
    <cofactor evidence="1">
        <name>pyridoxal 5'-phosphate</name>
        <dbReference type="ChEBI" id="CHEBI:597326"/>
    </cofactor>
</comment>
<proteinExistence type="inferred from homology"/>
<evidence type="ECO:0000256" key="7">
    <source>
        <dbReference type="ARBA" id="ARBA00022898"/>
    </source>
</evidence>
<protein>
    <recommendedName>
        <fullName evidence="5">serine C-palmitoyltransferase</fullName>
        <ecNumber evidence="5">2.3.1.50</ecNumber>
    </recommendedName>
</protein>
<evidence type="ECO:0000256" key="4">
    <source>
        <dbReference type="ARBA" id="ARBA00008392"/>
    </source>
</evidence>
<comment type="pathway">
    <text evidence="2">Lipid metabolism; sphingolipid metabolism.</text>
</comment>
<organism evidence="12 13">
    <name type="scientific">Malassezia obtusa</name>
    <dbReference type="NCBI Taxonomy" id="76774"/>
    <lineage>
        <taxon>Eukaryota</taxon>
        <taxon>Fungi</taxon>
        <taxon>Dikarya</taxon>
        <taxon>Basidiomycota</taxon>
        <taxon>Ustilaginomycotina</taxon>
        <taxon>Malasseziomycetes</taxon>
        <taxon>Malasseziales</taxon>
        <taxon>Malasseziaceae</taxon>
        <taxon>Malassezia</taxon>
    </lineage>
</organism>
<dbReference type="Gene3D" id="3.40.640.10">
    <property type="entry name" value="Type I PLP-dependent aspartate aminotransferase-like (Major domain)"/>
    <property type="match status" value="1"/>
</dbReference>
<evidence type="ECO:0000256" key="2">
    <source>
        <dbReference type="ARBA" id="ARBA00004760"/>
    </source>
</evidence>
<dbReference type="Gene3D" id="3.90.1150.10">
    <property type="entry name" value="Aspartate Aminotransferase, domain 1"/>
    <property type="match status" value="1"/>
</dbReference>
<dbReference type="GO" id="GO:0004758">
    <property type="term" value="F:serine C-palmitoyltransferase activity"/>
    <property type="evidence" value="ECO:0007669"/>
    <property type="project" value="UniProtKB-EC"/>
</dbReference>
<evidence type="ECO:0000256" key="5">
    <source>
        <dbReference type="ARBA" id="ARBA00013220"/>
    </source>
</evidence>
<keyword evidence="13" id="KW-1185">Reference proteome</keyword>
<dbReference type="PANTHER" id="PTHR13693:SF2">
    <property type="entry name" value="SERINE PALMITOYLTRANSFERASE 1"/>
    <property type="match status" value="1"/>
</dbReference>
<keyword evidence="10 12" id="KW-0012">Acyltransferase</keyword>
<dbReference type="AlphaFoldDB" id="A0AAF0IRM3"/>
<sequence>MSTPSQDGQTFHDPVSALAQSFMNFVRMIPGREIVMRYIASSYQNDPIRSLLELVLFIFAVRTILQNRTRSGQNTKNFVQLDNKEIDYLVKEFEPEPLCEPLNAKEQQELDDVPMMMGHSGPRVKVTAPELSGTQPREVFNLGSFNFTGMVNAPEMTAQAQSILREYGVGSCSPPGFYGTSDMHMKLEKTIAEFVRKEDSIIYSQGFSTISGVIPAFCKRGDIIVADEGVNFAIQCALRLSRSTIYWYQHNDTASLETVLQRVQKQVKDKVPLRRRVIVTEGLFEGDGAISDLPKIVELAKRFKFRIFLDESYSIGTLGRTGRGLTEHQNVDPDDIDFIVGNMAVAFGGAGGFCASTAFAVRHQRINGLSFVFSAAMPVMVANGSTTAMHLLTTQPHRIANLHKNVRKMRSVLDQIDSIMIPSAPDSALIHVQIRSKHEPKSNRLSVPIADKQASHDLSKAEQEELLRQIIQRALNQGVMLVRDRKLRCIKPEITVTDKLDRASLRMAITSELTESEIAQAADILRASIVSVLGDSRS</sequence>
<dbReference type="GO" id="GO:0016020">
    <property type="term" value="C:membrane"/>
    <property type="evidence" value="ECO:0007669"/>
    <property type="project" value="GOC"/>
</dbReference>
<dbReference type="InterPro" id="IPR015421">
    <property type="entry name" value="PyrdxlP-dep_Trfase_major"/>
</dbReference>
<keyword evidence="8" id="KW-0746">Sphingolipid metabolism</keyword>
<dbReference type="Proteomes" id="UP001214603">
    <property type="component" value="Chromosome 1"/>
</dbReference>
<evidence type="ECO:0000259" key="11">
    <source>
        <dbReference type="Pfam" id="PF00155"/>
    </source>
</evidence>
<evidence type="ECO:0000256" key="3">
    <source>
        <dbReference type="ARBA" id="ARBA00004991"/>
    </source>
</evidence>
<comment type="pathway">
    <text evidence="3">Sphingolipid metabolism.</text>
</comment>
<dbReference type="InterPro" id="IPR015422">
    <property type="entry name" value="PyrdxlP-dep_Trfase_small"/>
</dbReference>
<dbReference type="Pfam" id="PF00155">
    <property type="entry name" value="Aminotran_1_2"/>
    <property type="match status" value="1"/>
</dbReference>
<reference evidence="12" key="1">
    <citation type="submission" date="2023-03" db="EMBL/GenBank/DDBJ databases">
        <title>Mating type loci evolution in Malassezia.</title>
        <authorList>
            <person name="Coelho M.A."/>
        </authorList>
    </citation>
    <scope>NUCLEOTIDE SEQUENCE</scope>
    <source>
        <strain evidence="12">CBS 7876</strain>
    </source>
</reference>
<dbReference type="EMBL" id="CP119934">
    <property type="protein sequence ID" value="WFD01398.1"/>
    <property type="molecule type" value="Genomic_DNA"/>
</dbReference>
<evidence type="ECO:0000313" key="13">
    <source>
        <dbReference type="Proteomes" id="UP001214603"/>
    </source>
</evidence>
<dbReference type="InterPro" id="IPR015424">
    <property type="entry name" value="PyrdxlP-dep_Trfase"/>
</dbReference>
<keyword evidence="9" id="KW-0443">Lipid metabolism</keyword>
<dbReference type="EC" id="2.3.1.50" evidence="5"/>